<keyword evidence="5" id="KW-0808">Transferase</keyword>
<dbReference type="SMART" id="SM00388">
    <property type="entry name" value="HisKA"/>
    <property type="match status" value="1"/>
</dbReference>
<dbReference type="PANTHER" id="PTHR45436:SF14">
    <property type="entry name" value="SENSOR PROTEIN QSEC"/>
    <property type="match status" value="1"/>
</dbReference>
<dbReference type="SMART" id="SM00387">
    <property type="entry name" value="HATPase_c"/>
    <property type="match status" value="1"/>
</dbReference>
<protein>
    <recommendedName>
        <fullName evidence="3">histidine kinase</fullName>
        <ecNumber evidence="3">2.7.13.3</ecNumber>
    </recommendedName>
</protein>
<dbReference type="InterPro" id="IPR005467">
    <property type="entry name" value="His_kinase_dom"/>
</dbReference>
<dbReference type="PROSITE" id="PS50885">
    <property type="entry name" value="HAMP"/>
    <property type="match status" value="1"/>
</dbReference>
<keyword evidence="6" id="KW-0812">Transmembrane</keyword>
<feature type="domain" description="Histidine kinase" evidence="12">
    <location>
        <begin position="249"/>
        <end position="461"/>
    </location>
</feature>
<organism evidence="14 15">
    <name type="scientific">Caballeronia glebae</name>
    <dbReference type="NCBI Taxonomy" id="1777143"/>
    <lineage>
        <taxon>Bacteria</taxon>
        <taxon>Pseudomonadati</taxon>
        <taxon>Pseudomonadota</taxon>
        <taxon>Betaproteobacteria</taxon>
        <taxon>Burkholderiales</taxon>
        <taxon>Burkholderiaceae</taxon>
        <taxon>Caballeronia</taxon>
    </lineage>
</organism>
<dbReference type="InterPro" id="IPR036890">
    <property type="entry name" value="HATPase_C_sf"/>
</dbReference>
<keyword evidence="15" id="KW-1185">Reference proteome</keyword>
<evidence type="ECO:0000256" key="6">
    <source>
        <dbReference type="ARBA" id="ARBA00022692"/>
    </source>
</evidence>
<evidence type="ECO:0000256" key="2">
    <source>
        <dbReference type="ARBA" id="ARBA00004141"/>
    </source>
</evidence>
<dbReference type="SUPFAM" id="SSF47384">
    <property type="entry name" value="Homodimeric domain of signal transducing histidine kinase"/>
    <property type="match status" value="1"/>
</dbReference>
<dbReference type="Gene3D" id="3.30.565.10">
    <property type="entry name" value="Histidine kinase-like ATPase, C-terminal domain"/>
    <property type="match status" value="1"/>
</dbReference>
<evidence type="ECO:0000256" key="4">
    <source>
        <dbReference type="ARBA" id="ARBA00022553"/>
    </source>
</evidence>
<sequence>MSLRPPSIRNRLMWLVLLSVGLSWAAMFAWSFHAARHEVTQWDESRLVQLVPLLSRLDADDLAKLAEHGIDARNEIPHHSRSVERDSDYGDRFVHFLVTGRDGGTIARSSDFPVSDSAAYPRNAITEVEAQNGRWLLYNARDARSGRTISLMEPVNEQSDLVSGVAARIARPVLLILPVMMGLVWFSIGFSLRPLASLSKAVQARDGQNLRPIEIARSPREFGAVVTATNGLLERLRMSLARERTFTADAAHELKTPLAAVKVQAQVAMASNDAGQQRLALERVILGVDRSAHLVEQLLLLARLDEEAGLKLSTFALRDVIAEAVAFRRQVANDKSISLRISGDGRAEVHADRVLMRVLVDNLLDNAIKYGKTGGTVDFNLGMDALSVRLTVRDDGPGESGEEMDRLTHRFFRGSSATASGSGLGLSIVSRIAIRCGSEMRLETGLNGQGLGVCFAFPVEPYSSNLASSSGSSAAHRNRPVAA</sequence>
<evidence type="ECO:0000256" key="3">
    <source>
        <dbReference type="ARBA" id="ARBA00012438"/>
    </source>
</evidence>
<dbReference type="CDD" id="cd00082">
    <property type="entry name" value="HisKA"/>
    <property type="match status" value="1"/>
</dbReference>
<comment type="catalytic activity">
    <reaction evidence="1">
        <text>ATP + protein L-histidine = ADP + protein N-phospho-L-histidine.</text>
        <dbReference type="EC" id="2.7.13.3"/>
    </reaction>
</comment>
<dbReference type="GO" id="GO:0005524">
    <property type="term" value="F:ATP binding"/>
    <property type="evidence" value="ECO:0007669"/>
    <property type="project" value="UniProtKB-KW"/>
</dbReference>
<comment type="caution">
    <text evidence="14">The sequence shown here is derived from an EMBL/GenBank/DDBJ whole genome shotgun (WGS) entry which is preliminary data.</text>
</comment>
<dbReference type="GO" id="GO:0000155">
    <property type="term" value="F:phosphorelay sensor kinase activity"/>
    <property type="evidence" value="ECO:0007669"/>
    <property type="project" value="InterPro"/>
</dbReference>
<keyword evidence="4" id="KW-0597">Phosphoprotein</keyword>
<dbReference type="OrthoDB" id="8554694at2"/>
<evidence type="ECO:0000256" key="1">
    <source>
        <dbReference type="ARBA" id="ARBA00000085"/>
    </source>
</evidence>
<evidence type="ECO:0000256" key="8">
    <source>
        <dbReference type="ARBA" id="ARBA00022777"/>
    </source>
</evidence>
<dbReference type="InterPro" id="IPR050428">
    <property type="entry name" value="TCS_sensor_his_kinase"/>
</dbReference>
<dbReference type="InterPro" id="IPR003660">
    <property type="entry name" value="HAMP_dom"/>
</dbReference>
<evidence type="ECO:0000259" key="12">
    <source>
        <dbReference type="PROSITE" id="PS50109"/>
    </source>
</evidence>
<dbReference type="SUPFAM" id="SSF55874">
    <property type="entry name" value="ATPase domain of HSP90 chaperone/DNA topoisomerase II/histidine kinase"/>
    <property type="match status" value="1"/>
</dbReference>
<dbReference type="Gene3D" id="1.10.287.130">
    <property type="match status" value="1"/>
</dbReference>
<dbReference type="STRING" id="1777143.AWB82_07179"/>
<evidence type="ECO:0000256" key="9">
    <source>
        <dbReference type="ARBA" id="ARBA00022840"/>
    </source>
</evidence>
<proteinExistence type="predicted"/>
<evidence type="ECO:0000256" key="7">
    <source>
        <dbReference type="ARBA" id="ARBA00022741"/>
    </source>
</evidence>
<keyword evidence="7" id="KW-0547">Nucleotide-binding</keyword>
<name>A0A158DTU1_9BURK</name>
<keyword evidence="10" id="KW-1133">Transmembrane helix</keyword>
<dbReference type="Proteomes" id="UP000054596">
    <property type="component" value="Unassembled WGS sequence"/>
</dbReference>
<dbReference type="Pfam" id="PF00512">
    <property type="entry name" value="HisKA"/>
    <property type="match status" value="1"/>
</dbReference>
<evidence type="ECO:0000256" key="10">
    <source>
        <dbReference type="ARBA" id="ARBA00022989"/>
    </source>
</evidence>
<dbReference type="EC" id="2.7.13.3" evidence="3"/>
<dbReference type="RefSeq" id="WP_086974023.1">
    <property type="nucleotide sequence ID" value="NZ_FCOJ02000127.1"/>
</dbReference>
<reference evidence="14" key="1">
    <citation type="submission" date="2016-01" db="EMBL/GenBank/DDBJ databases">
        <authorList>
            <person name="Peeters C."/>
        </authorList>
    </citation>
    <scope>NUCLEOTIDE SEQUENCE [LARGE SCALE GENOMIC DNA]</scope>
    <source>
        <strain evidence="14">LMG 29325</strain>
    </source>
</reference>
<dbReference type="PANTHER" id="PTHR45436">
    <property type="entry name" value="SENSOR HISTIDINE KINASE YKOH"/>
    <property type="match status" value="1"/>
</dbReference>
<evidence type="ECO:0000313" key="14">
    <source>
        <dbReference type="EMBL" id="SAK97988.1"/>
    </source>
</evidence>
<dbReference type="GO" id="GO:0005886">
    <property type="term" value="C:plasma membrane"/>
    <property type="evidence" value="ECO:0007669"/>
    <property type="project" value="TreeGrafter"/>
</dbReference>
<keyword evidence="11" id="KW-0902">Two-component regulatory system</keyword>
<gene>
    <name evidence="14" type="ORF">AWB82_07179</name>
</gene>
<evidence type="ECO:0000313" key="15">
    <source>
        <dbReference type="Proteomes" id="UP000054596"/>
    </source>
</evidence>
<dbReference type="InterPro" id="IPR003661">
    <property type="entry name" value="HisK_dim/P_dom"/>
</dbReference>
<dbReference type="Pfam" id="PF02518">
    <property type="entry name" value="HATPase_c"/>
    <property type="match status" value="1"/>
</dbReference>
<evidence type="ECO:0000256" key="5">
    <source>
        <dbReference type="ARBA" id="ARBA00022679"/>
    </source>
</evidence>
<comment type="subcellular location">
    <subcellularLocation>
        <location evidence="2">Membrane</location>
        <topology evidence="2">Multi-pass membrane protein</topology>
    </subcellularLocation>
</comment>
<dbReference type="InterPro" id="IPR003594">
    <property type="entry name" value="HATPase_dom"/>
</dbReference>
<evidence type="ECO:0000256" key="11">
    <source>
        <dbReference type="ARBA" id="ARBA00023012"/>
    </source>
</evidence>
<accession>A0A158DTU1</accession>
<feature type="domain" description="HAMP" evidence="13">
    <location>
        <begin position="189"/>
        <end position="241"/>
    </location>
</feature>
<dbReference type="EMBL" id="FCOJ02000127">
    <property type="protein sequence ID" value="SAK97988.1"/>
    <property type="molecule type" value="Genomic_DNA"/>
</dbReference>
<dbReference type="PROSITE" id="PS50109">
    <property type="entry name" value="HIS_KIN"/>
    <property type="match status" value="1"/>
</dbReference>
<keyword evidence="8 14" id="KW-0418">Kinase</keyword>
<dbReference type="InterPro" id="IPR036097">
    <property type="entry name" value="HisK_dim/P_sf"/>
</dbReference>
<keyword evidence="10" id="KW-0472">Membrane</keyword>
<keyword evidence="9" id="KW-0067">ATP-binding</keyword>
<dbReference type="AlphaFoldDB" id="A0A158DTU1"/>
<evidence type="ECO:0000259" key="13">
    <source>
        <dbReference type="PROSITE" id="PS50885"/>
    </source>
</evidence>